<keyword evidence="5" id="KW-0812">Transmembrane</keyword>
<keyword evidence="8" id="KW-1185">Reference proteome</keyword>
<dbReference type="OrthoDB" id="439943at2759"/>
<dbReference type="RefSeq" id="XP_038779846.1">
    <property type="nucleotide sequence ID" value="XM_038923918.1"/>
</dbReference>
<dbReference type="SUPFAM" id="SSF53448">
    <property type="entry name" value="Nucleotide-diphospho-sugar transferases"/>
    <property type="match status" value="1"/>
</dbReference>
<dbReference type="GO" id="GO:0006487">
    <property type="term" value="P:protein N-linked glycosylation"/>
    <property type="evidence" value="ECO:0007669"/>
    <property type="project" value="TreeGrafter"/>
</dbReference>
<protein>
    <submittedName>
        <fullName evidence="7">Uncharacterized protein</fullName>
    </submittedName>
</protein>
<dbReference type="GO" id="GO:0000032">
    <property type="term" value="P:cell wall mannoprotein biosynthetic process"/>
    <property type="evidence" value="ECO:0007669"/>
    <property type="project" value="TreeGrafter"/>
</dbReference>
<evidence type="ECO:0000313" key="7">
    <source>
        <dbReference type="EMBL" id="QPG76281.1"/>
    </source>
</evidence>
<dbReference type="KEGG" id="bnn:FOA43_003667"/>
<dbReference type="PANTHER" id="PTHR31121">
    <property type="entry name" value="ALPHA-1,2 MANNOSYLTRANSFERASE KTR1"/>
    <property type="match status" value="1"/>
</dbReference>
<accession>A0A875S3M5</accession>
<dbReference type="GO" id="GO:0000026">
    <property type="term" value="F:alpha-1,2-mannosyltransferase activity"/>
    <property type="evidence" value="ECO:0007669"/>
    <property type="project" value="TreeGrafter"/>
</dbReference>
<evidence type="ECO:0000313" key="8">
    <source>
        <dbReference type="Proteomes" id="UP000662931"/>
    </source>
</evidence>
<dbReference type="GO" id="GO:0006493">
    <property type="term" value="P:protein O-linked glycosylation"/>
    <property type="evidence" value="ECO:0007669"/>
    <property type="project" value="TreeGrafter"/>
</dbReference>
<dbReference type="Proteomes" id="UP000662931">
    <property type="component" value="Chromosome 4"/>
</dbReference>
<keyword evidence="5" id="KW-0735">Signal-anchor</keyword>
<evidence type="ECO:0000256" key="2">
    <source>
        <dbReference type="ARBA" id="ARBA00007677"/>
    </source>
</evidence>
<dbReference type="EMBL" id="CP064815">
    <property type="protein sequence ID" value="QPG76281.1"/>
    <property type="molecule type" value="Genomic_DNA"/>
</dbReference>
<proteinExistence type="inferred from homology"/>
<name>A0A875S3M5_EENNA</name>
<evidence type="ECO:0000256" key="5">
    <source>
        <dbReference type="ARBA" id="ARBA00022968"/>
    </source>
</evidence>
<evidence type="ECO:0000256" key="1">
    <source>
        <dbReference type="ARBA" id="ARBA00004606"/>
    </source>
</evidence>
<dbReference type="GO" id="GO:0005794">
    <property type="term" value="C:Golgi apparatus"/>
    <property type="evidence" value="ECO:0007669"/>
    <property type="project" value="TreeGrafter"/>
</dbReference>
<evidence type="ECO:0000256" key="4">
    <source>
        <dbReference type="ARBA" id="ARBA00022679"/>
    </source>
</evidence>
<keyword evidence="3" id="KW-0328">Glycosyltransferase</keyword>
<keyword evidence="4" id="KW-0808">Transferase</keyword>
<reference evidence="7" key="1">
    <citation type="submission" date="2020-10" db="EMBL/GenBank/DDBJ databases">
        <authorList>
            <person name="Roach M.J.R."/>
        </authorList>
    </citation>
    <scope>NUCLEOTIDE SEQUENCE</scope>
    <source>
        <strain evidence="7">CBS 1945</strain>
    </source>
</reference>
<dbReference type="InterPro" id="IPR029044">
    <property type="entry name" value="Nucleotide-diphossugar_trans"/>
</dbReference>
<sequence>MRSRRALLVLITLLVSATILGAFRLVPIDSFALRTRTKIVVEDAVYFNKDKPQEVQRENATLFSLVRNEELDGMLSSINYVETRFNKDYNYDWVFMNDQPFSEQFKTNISSAVSGRAIFYRIPEQYWEIPSWIDKAKMEKSMDFLANEGVLYARKVSYRQMCRFNSGFFYKMPIMDNYQYYWRVEPYIRFECDIPFDPFQMMRTNDYVYGFAMALLEDKKTIRKLWSTSLEFFETEHPEYVSKSNSLKFVTHDSDDNTFGSRFYNLCHYWTNFEIANLDFYRTAKYESYFRYLDKTGDFFYERWGDAPVHTLALSFMEPFDRIHYFANTGYFHNPNVDCPQDPDIYDKLHCTCRPAQSFSPLPWSCSHRFLLADEAEKAEVAKDNQRSTVVNGE</sequence>
<dbReference type="Gene3D" id="3.90.550.10">
    <property type="entry name" value="Spore Coat Polysaccharide Biosynthesis Protein SpsA, Chain A"/>
    <property type="match status" value="1"/>
</dbReference>
<dbReference type="PANTHER" id="PTHR31121:SF13">
    <property type="entry name" value="O-GLYCOSIDE ALPHA-1,2-MANNOSYLTRANSFERASE HOMOLOG 2"/>
    <property type="match status" value="1"/>
</dbReference>
<organism evidence="7 8">
    <name type="scientific">Eeniella nana</name>
    <name type="common">Yeast</name>
    <name type="synonym">Brettanomyces nanus</name>
    <dbReference type="NCBI Taxonomy" id="13502"/>
    <lineage>
        <taxon>Eukaryota</taxon>
        <taxon>Fungi</taxon>
        <taxon>Dikarya</taxon>
        <taxon>Ascomycota</taxon>
        <taxon>Saccharomycotina</taxon>
        <taxon>Pichiomycetes</taxon>
        <taxon>Pichiales</taxon>
        <taxon>Pichiaceae</taxon>
        <taxon>Brettanomyces</taxon>
    </lineage>
</organism>
<dbReference type="GeneID" id="62197067"/>
<dbReference type="AlphaFoldDB" id="A0A875S3M5"/>
<evidence type="ECO:0000256" key="3">
    <source>
        <dbReference type="ARBA" id="ARBA00022676"/>
    </source>
</evidence>
<dbReference type="FunFam" id="3.90.550.10:FF:000051">
    <property type="entry name" value="Alpha-1,2-mannosyltransferase (Ktr4)"/>
    <property type="match status" value="1"/>
</dbReference>
<comment type="similarity">
    <text evidence="2">Belongs to the glycosyltransferase 15 family.</text>
</comment>
<dbReference type="InterPro" id="IPR002685">
    <property type="entry name" value="Glyco_trans_15"/>
</dbReference>
<gene>
    <name evidence="7" type="ORF">FOA43_003667</name>
</gene>
<evidence type="ECO:0000256" key="6">
    <source>
        <dbReference type="PIRSR" id="PIRSR018153-1"/>
    </source>
</evidence>
<feature type="active site" description="Nucleophile" evidence="6">
    <location>
        <position position="274"/>
    </location>
</feature>
<comment type="subcellular location">
    <subcellularLocation>
        <location evidence="1">Membrane</location>
        <topology evidence="1">Single-pass type II membrane protein</topology>
    </subcellularLocation>
</comment>
<dbReference type="PIRSF" id="PIRSF018153">
    <property type="entry name" value="Glyco_trans_15"/>
    <property type="match status" value="1"/>
</dbReference>
<dbReference type="Pfam" id="PF01793">
    <property type="entry name" value="Glyco_transf_15"/>
    <property type="match status" value="1"/>
</dbReference>
<dbReference type="GO" id="GO:0016020">
    <property type="term" value="C:membrane"/>
    <property type="evidence" value="ECO:0007669"/>
    <property type="project" value="UniProtKB-SubCell"/>
</dbReference>